<name>A0A1M4ZTL2_9BACT</name>
<keyword evidence="2" id="KW-1185">Reference proteome</keyword>
<organism evidence="1 2">
    <name type="scientific">Flavisolibacter ginsengisoli DSM 18119</name>
    <dbReference type="NCBI Taxonomy" id="1121884"/>
    <lineage>
        <taxon>Bacteria</taxon>
        <taxon>Pseudomonadati</taxon>
        <taxon>Bacteroidota</taxon>
        <taxon>Chitinophagia</taxon>
        <taxon>Chitinophagales</taxon>
        <taxon>Chitinophagaceae</taxon>
        <taxon>Flavisolibacter</taxon>
    </lineage>
</organism>
<protein>
    <submittedName>
        <fullName evidence="1">Uncharacterized protein</fullName>
    </submittedName>
</protein>
<accession>A0A1M4ZTL2</accession>
<reference evidence="1 2" key="1">
    <citation type="submission" date="2016-11" db="EMBL/GenBank/DDBJ databases">
        <authorList>
            <person name="Jaros S."/>
            <person name="Januszkiewicz K."/>
            <person name="Wedrychowicz H."/>
        </authorList>
    </citation>
    <scope>NUCLEOTIDE SEQUENCE [LARGE SCALE GENOMIC DNA]</scope>
    <source>
        <strain evidence="1 2">DSM 18119</strain>
    </source>
</reference>
<proteinExistence type="predicted"/>
<dbReference type="Proteomes" id="UP000184048">
    <property type="component" value="Unassembled WGS sequence"/>
</dbReference>
<evidence type="ECO:0000313" key="1">
    <source>
        <dbReference type="EMBL" id="SHF21285.1"/>
    </source>
</evidence>
<sequence length="69" mass="7928">MHSFQVGDKVSFLNIFKQAQEGLIQDLVIAGGNYAYCIEGYDFIVLEKNIIERLVKANKKSQSWKYRNG</sequence>
<dbReference type="STRING" id="1121884.SAMN02745131_02069"/>
<dbReference type="EMBL" id="FQUU01000007">
    <property type="protein sequence ID" value="SHF21285.1"/>
    <property type="molecule type" value="Genomic_DNA"/>
</dbReference>
<gene>
    <name evidence="1" type="ORF">SAMN02745131_02069</name>
</gene>
<dbReference type="RefSeq" id="WP_072835256.1">
    <property type="nucleotide sequence ID" value="NZ_FQUU01000007.1"/>
</dbReference>
<dbReference type="AlphaFoldDB" id="A0A1M4ZTL2"/>
<evidence type="ECO:0000313" key="2">
    <source>
        <dbReference type="Proteomes" id="UP000184048"/>
    </source>
</evidence>